<proteinExistence type="predicted"/>
<dbReference type="InterPro" id="IPR006342">
    <property type="entry name" value="FkbM_mtfrase"/>
</dbReference>
<evidence type="ECO:0000313" key="4">
    <source>
        <dbReference type="Proteomes" id="UP000005297"/>
    </source>
</evidence>
<accession>Q0EYJ7</accession>
<comment type="caution">
    <text evidence="3">The sequence shown here is derived from an EMBL/GenBank/DDBJ whole genome shotgun (WGS) entry which is preliminary data.</text>
</comment>
<gene>
    <name evidence="2" type="ORF">SPV1_00265</name>
    <name evidence="3" type="ORF">SPV1_00285</name>
</gene>
<dbReference type="EMBL" id="AATS01000009">
    <property type="protein sequence ID" value="EAU54366.1"/>
    <property type="molecule type" value="Genomic_DNA"/>
</dbReference>
<dbReference type="STRING" id="314344.AL013_07925"/>
<dbReference type="InterPro" id="IPR029063">
    <property type="entry name" value="SAM-dependent_MTases_sf"/>
</dbReference>
<dbReference type="Gene3D" id="3.40.50.150">
    <property type="entry name" value="Vaccinia Virus protein VP39"/>
    <property type="match status" value="1"/>
</dbReference>
<dbReference type="Pfam" id="PF05050">
    <property type="entry name" value="Methyltransf_21"/>
    <property type="match status" value="1"/>
</dbReference>
<dbReference type="EMBL" id="AATS01000009">
    <property type="protein sequence ID" value="EAU54370.1"/>
    <property type="molecule type" value="Genomic_DNA"/>
</dbReference>
<dbReference type="InParanoid" id="Q0EYJ7"/>
<feature type="domain" description="Methyltransferase FkbM" evidence="1">
    <location>
        <begin position="95"/>
        <end position="143"/>
    </location>
</feature>
<organism evidence="3 4">
    <name type="scientific">Mariprofundus ferrooxydans PV-1</name>
    <dbReference type="NCBI Taxonomy" id="314345"/>
    <lineage>
        <taxon>Bacteria</taxon>
        <taxon>Pseudomonadati</taxon>
        <taxon>Pseudomonadota</taxon>
        <taxon>Candidatius Mariprofundia</taxon>
        <taxon>Mariprofundales</taxon>
        <taxon>Mariprofundaceae</taxon>
        <taxon>Mariprofundus</taxon>
    </lineage>
</organism>
<keyword evidence="4" id="KW-1185">Reference proteome</keyword>
<dbReference type="eggNOG" id="COG0457">
    <property type="taxonomic scope" value="Bacteria"/>
</dbReference>
<dbReference type="SUPFAM" id="SSF53335">
    <property type="entry name" value="S-adenosyl-L-methionine-dependent methyltransferases"/>
    <property type="match status" value="1"/>
</dbReference>
<evidence type="ECO:0000313" key="3">
    <source>
        <dbReference type="EMBL" id="EAU54370.1"/>
    </source>
</evidence>
<dbReference type="Proteomes" id="UP000005297">
    <property type="component" value="Unassembled WGS sequence"/>
</dbReference>
<evidence type="ECO:0000259" key="1">
    <source>
        <dbReference type="Pfam" id="PF05050"/>
    </source>
</evidence>
<dbReference type="RefSeq" id="WP_009851821.1">
    <property type="nucleotide sequence ID" value="NZ_DS022296.1"/>
</dbReference>
<dbReference type="AlphaFoldDB" id="Q0EYJ7"/>
<evidence type="ECO:0000313" key="2">
    <source>
        <dbReference type="EMBL" id="EAU54366.1"/>
    </source>
</evidence>
<name>Q0EYJ7_9PROT</name>
<protein>
    <recommendedName>
        <fullName evidence="1">Methyltransferase FkbM domain-containing protein</fullName>
    </recommendedName>
</protein>
<sequence>MQKLVDYRSNIYSQFGEDGIIERIFETIGTKSKLCVEFGAWDGFHMANTANLWTKSWRGVLIEGNQRRYKRLLKNVSEYNCSCICAFVQSSGDSTLEALLDKEGVTEQIDLLSIDIDGNDYYIFESLKTIRPRVVVCEHNPTIPAEIDLVAAENNYFGCSVSALVRVGESKGYKLVAVTETNSFFVLNEYEELFADYETRLEKIKNDRYVTYFITSYSGEYVLSKTDLAYGASFPYKGKLIGEHTRISFHSTLLRPVYDLIRKAKDFVREQLK</sequence>
<dbReference type="OrthoDB" id="9810122at2"/>
<reference evidence="3 4" key="1">
    <citation type="submission" date="2006-09" db="EMBL/GenBank/DDBJ databases">
        <authorList>
            <person name="Emerson D."/>
            <person name="Ferriera S."/>
            <person name="Johnson J."/>
            <person name="Kravitz S."/>
            <person name="Halpern A."/>
            <person name="Remington K."/>
            <person name="Beeson K."/>
            <person name="Tran B."/>
            <person name="Rogers Y.-H."/>
            <person name="Friedman R."/>
            <person name="Venter J.C."/>
        </authorList>
    </citation>
    <scope>NUCLEOTIDE SEQUENCE [LARGE SCALE GENOMIC DNA]</scope>
    <source>
        <strain evidence="3 4">PV-1</strain>
    </source>
</reference>
<dbReference type="HOGENOM" id="CLU_071534_1_0_0"/>